<protein>
    <submittedName>
        <fullName evidence="1">Uncharacterized protein</fullName>
    </submittedName>
</protein>
<dbReference type="GeneID" id="30195752"/>
<comment type="caution">
    <text evidence="1">The sequence shown here is derived from an EMBL/GenBank/DDBJ whole genome shotgun (WGS) entry which is preliminary data.</text>
</comment>
<evidence type="ECO:0000313" key="2">
    <source>
        <dbReference type="Proteomes" id="UP000094819"/>
    </source>
</evidence>
<gene>
    <name evidence="1" type="ORF">L198_06540</name>
</gene>
<dbReference type="RefSeq" id="XP_019029502.1">
    <property type="nucleotide sequence ID" value="XM_019178595.1"/>
</dbReference>
<name>A0A1E3IKU2_9TREE</name>
<reference evidence="1 2" key="1">
    <citation type="submission" date="2016-06" db="EMBL/GenBank/DDBJ databases">
        <title>Evolution of pathogenesis and genome organization in the Tremellales.</title>
        <authorList>
            <person name="Cuomo C."/>
            <person name="Litvintseva A."/>
            <person name="Heitman J."/>
            <person name="Chen Y."/>
            <person name="Sun S."/>
            <person name="Springer D."/>
            <person name="Dromer F."/>
            <person name="Young S."/>
            <person name="Zeng Q."/>
            <person name="Chapman S."/>
            <person name="Gujja S."/>
            <person name="Saif S."/>
            <person name="Birren B."/>
        </authorList>
    </citation>
    <scope>NUCLEOTIDE SEQUENCE [LARGE SCALE GENOMIC DNA]</scope>
    <source>
        <strain evidence="1 2">CBS 7118</strain>
    </source>
</reference>
<proteinExistence type="predicted"/>
<sequence length="156" mass="17622">MSIDFEKIHTPKTLSHVFELQPLADTLAAKPLSAAACKLIDMPKNEFLDTEEEINAIEAALYILSVKFDTLPKEERPNDRDKVRLVGGSYGDFTAAERAQWITRNRGPTIEQLISRVEPPFHAQSIDLMYKDVAAMIDERLAKVLPKDARDAKTQR</sequence>
<evidence type="ECO:0000313" key="1">
    <source>
        <dbReference type="EMBL" id="ODN89217.1"/>
    </source>
</evidence>
<dbReference type="OrthoDB" id="2559017at2759"/>
<dbReference type="EMBL" id="AWGH01000023">
    <property type="protein sequence ID" value="ODN89217.1"/>
    <property type="molecule type" value="Genomic_DNA"/>
</dbReference>
<organism evidence="1 2">
    <name type="scientific">Cryptococcus wingfieldii CBS 7118</name>
    <dbReference type="NCBI Taxonomy" id="1295528"/>
    <lineage>
        <taxon>Eukaryota</taxon>
        <taxon>Fungi</taxon>
        <taxon>Dikarya</taxon>
        <taxon>Basidiomycota</taxon>
        <taxon>Agaricomycotina</taxon>
        <taxon>Tremellomycetes</taxon>
        <taxon>Tremellales</taxon>
        <taxon>Cryptococcaceae</taxon>
        <taxon>Cryptococcus</taxon>
    </lineage>
</organism>
<accession>A0A1E3IKU2</accession>
<keyword evidence="2" id="KW-1185">Reference proteome</keyword>
<dbReference type="AlphaFoldDB" id="A0A1E3IKU2"/>
<dbReference type="Proteomes" id="UP000094819">
    <property type="component" value="Unassembled WGS sequence"/>
</dbReference>